<dbReference type="Proteomes" id="UP000502996">
    <property type="component" value="Chromosome"/>
</dbReference>
<evidence type="ECO:0000313" key="1">
    <source>
        <dbReference type="EMBL" id="QIG42768.1"/>
    </source>
</evidence>
<gene>
    <name evidence="1" type="ORF">G5V58_08210</name>
</gene>
<protein>
    <submittedName>
        <fullName evidence="1">Uncharacterized protein</fullName>
    </submittedName>
</protein>
<organism evidence="1 2">
    <name type="scientific">Nocardioides anomalus</name>
    <dbReference type="NCBI Taxonomy" id="2712223"/>
    <lineage>
        <taxon>Bacteria</taxon>
        <taxon>Bacillati</taxon>
        <taxon>Actinomycetota</taxon>
        <taxon>Actinomycetes</taxon>
        <taxon>Propionibacteriales</taxon>
        <taxon>Nocardioidaceae</taxon>
        <taxon>Nocardioides</taxon>
    </lineage>
</organism>
<dbReference type="RefSeq" id="WP_165230938.1">
    <property type="nucleotide sequence ID" value="NZ_CP049257.1"/>
</dbReference>
<dbReference type="AlphaFoldDB" id="A0A6G6WBR1"/>
<evidence type="ECO:0000313" key="2">
    <source>
        <dbReference type="Proteomes" id="UP000502996"/>
    </source>
</evidence>
<dbReference type="EMBL" id="CP049257">
    <property type="protein sequence ID" value="QIG42768.1"/>
    <property type="molecule type" value="Genomic_DNA"/>
</dbReference>
<accession>A0A6G6WBR1</accession>
<name>A0A6G6WBR1_9ACTN</name>
<keyword evidence="2" id="KW-1185">Reference proteome</keyword>
<dbReference type="KEGG" id="nano:G5V58_08210"/>
<proteinExistence type="predicted"/>
<sequence>MRGFRRRDVPDVAVDPGEKVLAHATSPDGPVAGTGAALYLPDGHRIPWESIEAADWDLDSTTFKVSEVGTWGEQRAAYALTLDEPDRLLQLVRERVTATILLQRHVAMRGTKGVRVIARRAPTGERRVTWLFEYDEGIDPDDPFVAQAAQEALLSAREEVGDR</sequence>
<reference evidence="1 2" key="1">
    <citation type="submission" date="2020-02" db="EMBL/GenBank/DDBJ databases">
        <title>Full genome sequence of Nocardioides sp. R-3366.</title>
        <authorList>
            <person name="Im W.-T."/>
        </authorList>
    </citation>
    <scope>NUCLEOTIDE SEQUENCE [LARGE SCALE GENOMIC DNA]</scope>
    <source>
        <strain evidence="1 2">R-3366</strain>
    </source>
</reference>